<gene>
    <name evidence="5" type="ORF">PoB_001244300</name>
</gene>
<dbReference type="InterPro" id="IPR045057">
    <property type="entry name" value="Gcn5-rel_NAT"/>
</dbReference>
<dbReference type="Proteomes" id="UP000735302">
    <property type="component" value="Unassembled WGS sequence"/>
</dbReference>
<organism evidence="5 6">
    <name type="scientific">Plakobranchus ocellatus</name>
    <dbReference type="NCBI Taxonomy" id="259542"/>
    <lineage>
        <taxon>Eukaryota</taxon>
        <taxon>Metazoa</taxon>
        <taxon>Spiralia</taxon>
        <taxon>Lophotrochozoa</taxon>
        <taxon>Mollusca</taxon>
        <taxon>Gastropoda</taxon>
        <taxon>Heterobranchia</taxon>
        <taxon>Euthyneura</taxon>
        <taxon>Panpulmonata</taxon>
        <taxon>Sacoglossa</taxon>
        <taxon>Placobranchoidea</taxon>
        <taxon>Plakobranchidae</taxon>
        <taxon>Plakobranchus</taxon>
    </lineage>
</organism>
<evidence type="ECO:0000313" key="5">
    <source>
        <dbReference type="EMBL" id="GFN85937.1"/>
    </source>
</evidence>
<protein>
    <recommendedName>
        <fullName evidence="2">Protein NATD1</fullName>
    </recommendedName>
    <alternativeName>
        <fullName evidence="3">N-acetyltransferase domain-containing protein 1</fullName>
    </alternativeName>
</protein>
<dbReference type="InterPro" id="IPR016181">
    <property type="entry name" value="Acyl_CoA_acyltransferase"/>
</dbReference>
<comment type="similarity">
    <text evidence="1">Belongs to the NATD1 family.</text>
</comment>
<name>A0AAV3YTR2_9GAST</name>
<dbReference type="SUPFAM" id="SSF55729">
    <property type="entry name" value="Acyl-CoA N-acyltransferases (Nat)"/>
    <property type="match status" value="1"/>
</dbReference>
<keyword evidence="6" id="KW-1185">Reference proteome</keyword>
<dbReference type="AlphaFoldDB" id="A0AAV3YTR2"/>
<sequence>MTSLRLSGFLLCNRYRGFHWLHCNSNWFSLPKTTATVGSLSTVHTHRSKVKRGCCVQVIRHFRIDNSNTNSDMSVPRTGAQQVPYIVGHDSKQKMFYIKLQDECTSEQPPVAKLEYEWLRPGLVDLHHTEVPPAFQGRGIAKVLVLAGLDHFCEKDVLIRPTCTYVQKVLRENLTPCYKEHVEEQFLSS</sequence>
<dbReference type="EMBL" id="BLXT01001485">
    <property type="protein sequence ID" value="GFN85937.1"/>
    <property type="molecule type" value="Genomic_DNA"/>
</dbReference>
<comment type="caution">
    <text evidence="5">The sequence shown here is derived from an EMBL/GenBank/DDBJ whole genome shotgun (WGS) entry which is preliminary data.</text>
</comment>
<dbReference type="PANTHER" id="PTHR31435">
    <property type="entry name" value="PROTEIN NATD1"/>
    <property type="match status" value="1"/>
</dbReference>
<dbReference type="Gene3D" id="3.40.630.30">
    <property type="match status" value="1"/>
</dbReference>
<proteinExistence type="inferred from homology"/>
<dbReference type="PROSITE" id="PS51729">
    <property type="entry name" value="GNAT_YJDJ"/>
    <property type="match status" value="1"/>
</dbReference>
<evidence type="ECO:0000256" key="3">
    <source>
        <dbReference type="ARBA" id="ARBA00031876"/>
    </source>
</evidence>
<evidence type="ECO:0000313" key="6">
    <source>
        <dbReference type="Proteomes" id="UP000735302"/>
    </source>
</evidence>
<evidence type="ECO:0000256" key="2">
    <source>
        <dbReference type="ARBA" id="ARBA00020243"/>
    </source>
</evidence>
<dbReference type="Pfam" id="PF14542">
    <property type="entry name" value="Acetyltransf_CG"/>
    <property type="match status" value="1"/>
</dbReference>
<reference evidence="5 6" key="1">
    <citation type="journal article" date="2021" name="Elife">
        <title>Chloroplast acquisition without the gene transfer in kleptoplastic sea slugs, Plakobranchus ocellatus.</title>
        <authorList>
            <person name="Maeda T."/>
            <person name="Takahashi S."/>
            <person name="Yoshida T."/>
            <person name="Shimamura S."/>
            <person name="Takaki Y."/>
            <person name="Nagai Y."/>
            <person name="Toyoda A."/>
            <person name="Suzuki Y."/>
            <person name="Arimoto A."/>
            <person name="Ishii H."/>
            <person name="Satoh N."/>
            <person name="Nishiyama T."/>
            <person name="Hasebe M."/>
            <person name="Maruyama T."/>
            <person name="Minagawa J."/>
            <person name="Obokata J."/>
            <person name="Shigenobu S."/>
        </authorList>
    </citation>
    <scope>NUCLEOTIDE SEQUENCE [LARGE SCALE GENOMIC DNA]</scope>
</reference>
<feature type="domain" description="N-acetyltransferase" evidence="4">
    <location>
        <begin position="88"/>
        <end position="183"/>
    </location>
</feature>
<accession>A0AAV3YTR2</accession>
<dbReference type="InterPro" id="IPR031165">
    <property type="entry name" value="GNAT_YJDJ"/>
</dbReference>
<evidence type="ECO:0000256" key="1">
    <source>
        <dbReference type="ARBA" id="ARBA00006233"/>
    </source>
</evidence>
<evidence type="ECO:0000259" key="4">
    <source>
        <dbReference type="PROSITE" id="PS51729"/>
    </source>
</evidence>
<dbReference type="PANTHER" id="PTHR31435:SF9">
    <property type="entry name" value="PROTEIN NATD1"/>
    <property type="match status" value="1"/>
</dbReference>